<evidence type="ECO:0000256" key="4">
    <source>
        <dbReference type="ARBA" id="ARBA00023239"/>
    </source>
</evidence>
<gene>
    <name evidence="6" type="ORF">QO231_19785</name>
</gene>
<dbReference type="PROSITE" id="PS51891">
    <property type="entry name" value="CENP_V_GFA"/>
    <property type="match status" value="1"/>
</dbReference>
<dbReference type="InterPro" id="IPR011057">
    <property type="entry name" value="Mss4-like_sf"/>
</dbReference>
<evidence type="ECO:0000256" key="3">
    <source>
        <dbReference type="ARBA" id="ARBA00022833"/>
    </source>
</evidence>
<dbReference type="Gene3D" id="3.90.1590.10">
    <property type="entry name" value="glutathione-dependent formaldehyde- activating enzyme (gfa)"/>
    <property type="match status" value="1"/>
</dbReference>
<accession>A0ABU3VIS3</accession>
<evidence type="ECO:0000313" key="6">
    <source>
        <dbReference type="EMBL" id="MDU9006078.1"/>
    </source>
</evidence>
<dbReference type="InterPro" id="IPR006913">
    <property type="entry name" value="CENP-V/GFA"/>
</dbReference>
<dbReference type="Proteomes" id="UP001255416">
    <property type="component" value="Unassembled WGS sequence"/>
</dbReference>
<evidence type="ECO:0000256" key="2">
    <source>
        <dbReference type="ARBA" id="ARBA00022723"/>
    </source>
</evidence>
<dbReference type="PANTHER" id="PTHR33337:SF40">
    <property type="entry name" value="CENP-V_GFA DOMAIN-CONTAINING PROTEIN-RELATED"/>
    <property type="match status" value="1"/>
</dbReference>
<comment type="similarity">
    <text evidence="1">Belongs to the Gfa family.</text>
</comment>
<evidence type="ECO:0000313" key="7">
    <source>
        <dbReference type="Proteomes" id="UP001255416"/>
    </source>
</evidence>
<dbReference type="PANTHER" id="PTHR33337">
    <property type="entry name" value="GFA DOMAIN-CONTAINING PROTEIN"/>
    <property type="match status" value="1"/>
</dbReference>
<protein>
    <submittedName>
        <fullName evidence="6">GFA family protein</fullName>
    </submittedName>
</protein>
<dbReference type="Pfam" id="PF04828">
    <property type="entry name" value="GFA"/>
    <property type="match status" value="1"/>
</dbReference>
<evidence type="ECO:0000259" key="5">
    <source>
        <dbReference type="PROSITE" id="PS51891"/>
    </source>
</evidence>
<feature type="domain" description="CENP-V/GFA" evidence="5">
    <location>
        <begin position="4"/>
        <end position="116"/>
    </location>
</feature>
<comment type="caution">
    <text evidence="6">The sequence shown here is derived from an EMBL/GenBank/DDBJ whole genome shotgun (WGS) entry which is preliminary data.</text>
</comment>
<dbReference type="RefSeq" id="WP_316780477.1">
    <property type="nucleotide sequence ID" value="NZ_JASMWN010000019.1"/>
</dbReference>
<keyword evidence="7" id="KW-1185">Reference proteome</keyword>
<keyword evidence="3" id="KW-0862">Zinc</keyword>
<evidence type="ECO:0000256" key="1">
    <source>
        <dbReference type="ARBA" id="ARBA00005495"/>
    </source>
</evidence>
<reference evidence="7" key="1">
    <citation type="submission" date="2023-05" db="EMBL/GenBank/DDBJ databases">
        <title>Sedimentitalea sp. nov. JM2-8.</title>
        <authorList>
            <person name="Huang J."/>
        </authorList>
    </citation>
    <scope>NUCLEOTIDE SEQUENCE [LARGE SCALE GENOMIC DNA]</scope>
    <source>
        <strain evidence="7">KHS03</strain>
    </source>
</reference>
<name>A0ABU3VIS3_9RHOB</name>
<proteinExistence type="inferred from homology"/>
<organism evidence="6 7">
    <name type="scientific">Sedimentitalea todarodis</name>
    <dbReference type="NCBI Taxonomy" id="1631240"/>
    <lineage>
        <taxon>Bacteria</taxon>
        <taxon>Pseudomonadati</taxon>
        <taxon>Pseudomonadota</taxon>
        <taxon>Alphaproteobacteria</taxon>
        <taxon>Rhodobacterales</taxon>
        <taxon>Paracoccaceae</taxon>
        <taxon>Sedimentitalea</taxon>
    </lineage>
</organism>
<dbReference type="EMBL" id="JASMWN010000019">
    <property type="protein sequence ID" value="MDU9006078.1"/>
    <property type="molecule type" value="Genomic_DNA"/>
</dbReference>
<keyword evidence="2" id="KW-0479">Metal-binding</keyword>
<keyword evidence="4" id="KW-0456">Lyase</keyword>
<dbReference type="SUPFAM" id="SSF51316">
    <property type="entry name" value="Mss4-like"/>
    <property type="match status" value="1"/>
</dbReference>
<sequence>MADLNGRCMCGAVTVRATADKPILRACHCDMCRRWGSSMFMSLPTDPESVEVEGPVRIFRSSDWAERAFCETCGSSLWYMALEDQVRQLAAGLFDDAAGNTLKLEIFADRTPKGYAFSGEHRRLSEAECLDLFAPKDKAGDKA</sequence>